<proteinExistence type="predicted"/>
<evidence type="ECO:0000313" key="2">
    <source>
        <dbReference type="Proteomes" id="UP001320706"/>
    </source>
</evidence>
<accession>A0ACC3SBN5</accession>
<gene>
    <name evidence="1" type="ORF">M8818_004441</name>
</gene>
<protein>
    <submittedName>
        <fullName evidence="1">Uncharacterized protein</fullName>
    </submittedName>
</protein>
<dbReference type="Proteomes" id="UP001320706">
    <property type="component" value="Unassembled WGS sequence"/>
</dbReference>
<comment type="caution">
    <text evidence="1">The sequence shown here is derived from an EMBL/GenBank/DDBJ whole genome shotgun (WGS) entry which is preliminary data.</text>
</comment>
<dbReference type="EMBL" id="JAMKPW020000022">
    <property type="protein sequence ID" value="KAK8206607.1"/>
    <property type="molecule type" value="Genomic_DNA"/>
</dbReference>
<evidence type="ECO:0000313" key="1">
    <source>
        <dbReference type="EMBL" id="KAK8206607.1"/>
    </source>
</evidence>
<keyword evidence="2" id="KW-1185">Reference proteome</keyword>
<organism evidence="1 2">
    <name type="scientific">Zalaria obscura</name>
    <dbReference type="NCBI Taxonomy" id="2024903"/>
    <lineage>
        <taxon>Eukaryota</taxon>
        <taxon>Fungi</taxon>
        <taxon>Dikarya</taxon>
        <taxon>Ascomycota</taxon>
        <taxon>Pezizomycotina</taxon>
        <taxon>Dothideomycetes</taxon>
        <taxon>Dothideomycetidae</taxon>
        <taxon>Dothideales</taxon>
        <taxon>Zalariaceae</taxon>
        <taxon>Zalaria</taxon>
    </lineage>
</organism>
<sequence>MKISKLYVYPIKSLRGLELQSAEVSKHGFLYDRRFMILKVSEDGSLKNMHVAYFPEMVLFWTSLDLADDDSMEDAKINIAYRPPHGEHKSLDVPLTPDTSDLAQIEVEMHKSPTQAYDMGSRYNVWFSSCFGYDVVLAYLGPHYRSVLMSTSDTKQSKGWLSSISSMVLGNSKNEITFADCAPYLVVSETSMEDVTRRLPVGEEMDIVKFRPNIIVSGAEKAWDEDYWGQIQLGDAVLNCEHNCVRCQSINIDYTTGKPGTGESGKVLKKLQSDRRVDPGGKYSPVFGRYSFLQPNCQGKRIAVGDEVAITKRNTEGTVFGTSWNVFGIGIEN</sequence>
<name>A0ACC3SBN5_9PEZI</name>
<reference evidence="1" key="1">
    <citation type="submission" date="2024-02" db="EMBL/GenBank/DDBJ databases">
        <title>Metagenome Assembled Genome of Zalaria obscura JY119.</title>
        <authorList>
            <person name="Vighnesh L."/>
            <person name="Jagadeeshwari U."/>
            <person name="Venkata Ramana C."/>
            <person name="Sasikala C."/>
        </authorList>
    </citation>
    <scope>NUCLEOTIDE SEQUENCE</scope>
    <source>
        <strain evidence="1">JY119</strain>
    </source>
</reference>